<evidence type="ECO:0000256" key="6">
    <source>
        <dbReference type="PROSITE-ProRule" id="PRU00108"/>
    </source>
</evidence>
<feature type="DNA-binding region" description="Homeobox" evidence="6">
    <location>
        <begin position="47"/>
        <end position="106"/>
    </location>
</feature>
<dbReference type="InterPro" id="IPR009057">
    <property type="entry name" value="Homeodomain-like_sf"/>
</dbReference>
<dbReference type="InterPro" id="IPR017970">
    <property type="entry name" value="Homeobox_CS"/>
</dbReference>
<dbReference type="PANTHER" id="PTHR45793">
    <property type="entry name" value="HOMEOBOX PROTEIN"/>
    <property type="match status" value="1"/>
</dbReference>
<dbReference type="AlphaFoldDB" id="A0A1X2IKI1"/>
<dbReference type="Proteomes" id="UP000193560">
    <property type="component" value="Unassembled WGS sequence"/>
</dbReference>
<dbReference type="PROSITE" id="PS00027">
    <property type="entry name" value="HOMEOBOX_1"/>
    <property type="match status" value="1"/>
</dbReference>
<dbReference type="Pfam" id="PF00046">
    <property type="entry name" value="Homeodomain"/>
    <property type="match status" value="1"/>
</dbReference>
<dbReference type="PROSITE" id="PS50071">
    <property type="entry name" value="HOMEOBOX_2"/>
    <property type="match status" value="1"/>
</dbReference>
<feature type="region of interest" description="Disordered" evidence="8">
    <location>
        <begin position="191"/>
        <end position="232"/>
    </location>
</feature>
<feature type="region of interest" description="Disordered" evidence="8">
    <location>
        <begin position="134"/>
        <end position="156"/>
    </location>
</feature>
<gene>
    <name evidence="10" type="ORF">BCR42DRAFT_413041</name>
</gene>
<feature type="compositionally biased region" description="Polar residues" evidence="8">
    <location>
        <begin position="9"/>
        <end position="39"/>
    </location>
</feature>
<evidence type="ECO:0000313" key="11">
    <source>
        <dbReference type="Proteomes" id="UP000193560"/>
    </source>
</evidence>
<dbReference type="GO" id="GO:0000978">
    <property type="term" value="F:RNA polymerase II cis-regulatory region sequence-specific DNA binding"/>
    <property type="evidence" value="ECO:0007669"/>
    <property type="project" value="TreeGrafter"/>
</dbReference>
<evidence type="ECO:0000256" key="7">
    <source>
        <dbReference type="RuleBase" id="RU000682"/>
    </source>
</evidence>
<reference evidence="10 11" key="1">
    <citation type="submission" date="2016-07" db="EMBL/GenBank/DDBJ databases">
        <title>Pervasive Adenine N6-methylation of Active Genes in Fungi.</title>
        <authorList>
            <consortium name="DOE Joint Genome Institute"/>
            <person name="Mondo S.J."/>
            <person name="Dannebaum R.O."/>
            <person name="Kuo R.C."/>
            <person name="Labutti K."/>
            <person name="Haridas S."/>
            <person name="Kuo A."/>
            <person name="Salamov A."/>
            <person name="Ahrendt S.R."/>
            <person name="Lipzen A."/>
            <person name="Sullivan W."/>
            <person name="Andreopoulos W.B."/>
            <person name="Clum A."/>
            <person name="Lindquist E."/>
            <person name="Daum C."/>
            <person name="Ramamoorthy G.K."/>
            <person name="Gryganskyi A."/>
            <person name="Culley D."/>
            <person name="Magnuson J.K."/>
            <person name="James T.Y."/>
            <person name="O'Malley M.A."/>
            <person name="Stajich J.E."/>
            <person name="Spatafora J.W."/>
            <person name="Visel A."/>
            <person name="Grigoriev I.V."/>
        </authorList>
    </citation>
    <scope>NUCLEOTIDE SEQUENCE [LARGE SCALE GENOMIC DNA]</scope>
    <source>
        <strain evidence="10 11">NRRL 1336</strain>
    </source>
</reference>
<accession>A0A1X2IKI1</accession>
<feature type="region of interest" description="Disordered" evidence="8">
    <location>
        <begin position="1"/>
        <end position="53"/>
    </location>
</feature>
<dbReference type="GO" id="GO:0005634">
    <property type="term" value="C:nucleus"/>
    <property type="evidence" value="ECO:0007669"/>
    <property type="project" value="UniProtKB-SubCell"/>
</dbReference>
<keyword evidence="11" id="KW-1185">Reference proteome</keyword>
<organism evidence="10 11">
    <name type="scientific">Absidia repens</name>
    <dbReference type="NCBI Taxonomy" id="90262"/>
    <lineage>
        <taxon>Eukaryota</taxon>
        <taxon>Fungi</taxon>
        <taxon>Fungi incertae sedis</taxon>
        <taxon>Mucoromycota</taxon>
        <taxon>Mucoromycotina</taxon>
        <taxon>Mucoromycetes</taxon>
        <taxon>Mucorales</taxon>
        <taxon>Cunninghamellaceae</taxon>
        <taxon>Absidia</taxon>
    </lineage>
</organism>
<comment type="subcellular location">
    <subcellularLocation>
        <location evidence="1 6 7">Nucleus</location>
    </subcellularLocation>
</comment>
<dbReference type="EMBL" id="MCGE01000009">
    <property type="protein sequence ID" value="ORZ18054.1"/>
    <property type="molecule type" value="Genomic_DNA"/>
</dbReference>
<dbReference type="OrthoDB" id="6159439at2759"/>
<evidence type="ECO:0000259" key="9">
    <source>
        <dbReference type="PROSITE" id="PS50071"/>
    </source>
</evidence>
<feature type="compositionally biased region" description="Low complexity" evidence="8">
    <location>
        <begin position="199"/>
        <end position="232"/>
    </location>
</feature>
<dbReference type="STRING" id="90262.A0A1X2IKI1"/>
<name>A0A1X2IKI1_9FUNG</name>
<proteinExistence type="predicted"/>
<dbReference type="SUPFAM" id="SSF46689">
    <property type="entry name" value="Homeodomain-like"/>
    <property type="match status" value="1"/>
</dbReference>
<dbReference type="SMART" id="SM00389">
    <property type="entry name" value="HOX"/>
    <property type="match status" value="1"/>
</dbReference>
<keyword evidence="3 6" id="KW-0238">DNA-binding</keyword>
<dbReference type="Gene3D" id="1.10.10.60">
    <property type="entry name" value="Homeodomain-like"/>
    <property type="match status" value="1"/>
</dbReference>
<sequence length="232" mass="26885">MTITRYHKTPTSIHSLLNPEPSSNKRPNLRVKTTTEAVPNNNSNNNGRPKRKRITPEQFRTLSDFFNQTDTPNHDLRDKISKLLNMTNREVQVWFQNRRAKANRIKLQEQQKRQQDYFHKGIILYNHNNYISSDQPLFSSPPQSPPSLRPTSLCDSPTSTIIDSPITHYPDLPLHMSPIDILATAAEYVQRCDQEKEQQQQQQQQQQQYSSPSSASYSLPSPTSSTSWRPWI</sequence>
<dbReference type="CDD" id="cd00086">
    <property type="entry name" value="homeodomain"/>
    <property type="match status" value="1"/>
</dbReference>
<dbReference type="GO" id="GO:0000981">
    <property type="term" value="F:DNA-binding transcription factor activity, RNA polymerase II-specific"/>
    <property type="evidence" value="ECO:0007669"/>
    <property type="project" value="InterPro"/>
</dbReference>
<evidence type="ECO:0000313" key="10">
    <source>
        <dbReference type="EMBL" id="ORZ18054.1"/>
    </source>
</evidence>
<dbReference type="InterPro" id="IPR001356">
    <property type="entry name" value="HD"/>
</dbReference>
<comment type="caution">
    <text evidence="10">The sequence shown here is derived from an EMBL/GenBank/DDBJ whole genome shotgun (WGS) entry which is preliminary data.</text>
</comment>
<evidence type="ECO:0000256" key="4">
    <source>
        <dbReference type="ARBA" id="ARBA00023155"/>
    </source>
</evidence>
<evidence type="ECO:0000256" key="5">
    <source>
        <dbReference type="ARBA" id="ARBA00023242"/>
    </source>
</evidence>
<evidence type="ECO:0000256" key="1">
    <source>
        <dbReference type="ARBA" id="ARBA00004123"/>
    </source>
</evidence>
<evidence type="ECO:0000256" key="8">
    <source>
        <dbReference type="SAM" id="MobiDB-lite"/>
    </source>
</evidence>
<keyword evidence="5 6" id="KW-0539">Nucleus</keyword>
<dbReference type="PANTHER" id="PTHR45793:SF5">
    <property type="entry name" value="HOMEOTIC PROTEIN OCELLILESS"/>
    <property type="match status" value="1"/>
</dbReference>
<evidence type="ECO:0000256" key="3">
    <source>
        <dbReference type="ARBA" id="ARBA00023125"/>
    </source>
</evidence>
<evidence type="ECO:0000256" key="2">
    <source>
        <dbReference type="ARBA" id="ARBA00022473"/>
    </source>
</evidence>
<keyword evidence="2" id="KW-0217">Developmental protein</keyword>
<keyword evidence="4 6" id="KW-0371">Homeobox</keyword>
<feature type="domain" description="Homeobox" evidence="9">
    <location>
        <begin position="45"/>
        <end position="105"/>
    </location>
</feature>
<protein>
    <recommendedName>
        <fullName evidence="9">Homeobox domain-containing protein</fullName>
    </recommendedName>
</protein>